<protein>
    <submittedName>
        <fullName evidence="2">Uncharacterized protein</fullName>
    </submittedName>
</protein>
<gene>
    <name evidence="2" type="ORF">RCC_09200</name>
</gene>
<keyword evidence="3" id="KW-1185">Reference proteome</keyword>
<feature type="compositionally biased region" description="Basic and acidic residues" evidence="1">
    <location>
        <begin position="65"/>
        <end position="74"/>
    </location>
</feature>
<name>A0A2D3V279_9PEZI</name>
<proteinExistence type="predicted"/>
<feature type="region of interest" description="Disordered" evidence="1">
    <location>
        <begin position="55"/>
        <end position="84"/>
    </location>
</feature>
<organism evidence="2 3">
    <name type="scientific">Ramularia collo-cygni</name>
    <dbReference type="NCBI Taxonomy" id="112498"/>
    <lineage>
        <taxon>Eukaryota</taxon>
        <taxon>Fungi</taxon>
        <taxon>Dikarya</taxon>
        <taxon>Ascomycota</taxon>
        <taxon>Pezizomycotina</taxon>
        <taxon>Dothideomycetes</taxon>
        <taxon>Dothideomycetidae</taxon>
        <taxon>Mycosphaerellales</taxon>
        <taxon>Mycosphaerellaceae</taxon>
        <taxon>Ramularia</taxon>
    </lineage>
</organism>
<dbReference type="AlphaFoldDB" id="A0A2D3V279"/>
<sequence length="117" mass="13169">MDVPPDSHIPLISGPDDRREDYDNHESALHQGQFPDDPIVQEWLENMDVPPYVRIPLTSEPVNQGEDHDGHESALHQAQSADDPIYAQSAVEAISQDRREGQFLRYALLLSTTDVPN</sequence>
<reference evidence="2 3" key="1">
    <citation type="submission" date="2016-03" db="EMBL/GenBank/DDBJ databases">
        <authorList>
            <person name="Ploux O."/>
        </authorList>
    </citation>
    <scope>NUCLEOTIDE SEQUENCE [LARGE SCALE GENOMIC DNA]</scope>
    <source>
        <strain evidence="2 3">URUG2</strain>
    </source>
</reference>
<feature type="region of interest" description="Disordered" evidence="1">
    <location>
        <begin position="1"/>
        <end position="35"/>
    </location>
</feature>
<evidence type="ECO:0000313" key="2">
    <source>
        <dbReference type="EMBL" id="CZT23486.1"/>
    </source>
</evidence>
<dbReference type="RefSeq" id="XP_023630210.1">
    <property type="nucleotide sequence ID" value="XM_023774442.1"/>
</dbReference>
<evidence type="ECO:0000256" key="1">
    <source>
        <dbReference type="SAM" id="MobiDB-lite"/>
    </source>
</evidence>
<evidence type="ECO:0000313" key="3">
    <source>
        <dbReference type="Proteomes" id="UP000225277"/>
    </source>
</evidence>
<dbReference type="Proteomes" id="UP000225277">
    <property type="component" value="Unassembled WGS sequence"/>
</dbReference>
<accession>A0A2D3V279</accession>
<feature type="compositionally biased region" description="Basic and acidic residues" evidence="1">
    <location>
        <begin position="15"/>
        <end position="28"/>
    </location>
</feature>
<dbReference type="GeneID" id="35604272"/>
<dbReference type="EMBL" id="FJUY01000017">
    <property type="protein sequence ID" value="CZT23486.1"/>
    <property type="molecule type" value="Genomic_DNA"/>
</dbReference>